<dbReference type="AlphaFoldDB" id="A0A8S0RMH8"/>
<evidence type="ECO:0000313" key="2">
    <source>
        <dbReference type="Proteomes" id="UP000594638"/>
    </source>
</evidence>
<evidence type="ECO:0000313" key="1">
    <source>
        <dbReference type="EMBL" id="CAA2980474.1"/>
    </source>
</evidence>
<dbReference type="OrthoDB" id="2248014at2759"/>
<proteinExistence type="predicted"/>
<keyword evidence="1" id="KW-0378">Hydrolase</keyword>
<name>A0A8S0RMH8_OLEEU</name>
<keyword evidence="2" id="KW-1185">Reference proteome</keyword>
<dbReference type="EMBL" id="CACTIH010003648">
    <property type="protein sequence ID" value="CAA2980474.1"/>
    <property type="molecule type" value="Genomic_DNA"/>
</dbReference>
<organism evidence="1 2">
    <name type="scientific">Olea europaea subsp. europaea</name>
    <dbReference type="NCBI Taxonomy" id="158383"/>
    <lineage>
        <taxon>Eukaryota</taxon>
        <taxon>Viridiplantae</taxon>
        <taxon>Streptophyta</taxon>
        <taxon>Embryophyta</taxon>
        <taxon>Tracheophyta</taxon>
        <taxon>Spermatophyta</taxon>
        <taxon>Magnoliopsida</taxon>
        <taxon>eudicotyledons</taxon>
        <taxon>Gunneridae</taxon>
        <taxon>Pentapetalae</taxon>
        <taxon>asterids</taxon>
        <taxon>lamiids</taxon>
        <taxon>Lamiales</taxon>
        <taxon>Oleaceae</taxon>
        <taxon>Oleeae</taxon>
        <taxon>Olea</taxon>
    </lineage>
</organism>
<dbReference type="Gramene" id="OE9A055052T1">
    <property type="protein sequence ID" value="OE9A055052C1"/>
    <property type="gene ID" value="OE9A055052"/>
</dbReference>
<accession>A0A8S0RMH8</accession>
<gene>
    <name evidence="1" type="ORF">OLEA9_A055052</name>
</gene>
<protein>
    <submittedName>
        <fullName evidence="1">Ubiquitin carboxyl-terminal hydrolase 27</fullName>
    </submittedName>
</protein>
<dbReference type="Proteomes" id="UP000594638">
    <property type="component" value="Unassembled WGS sequence"/>
</dbReference>
<dbReference type="GO" id="GO:0016787">
    <property type="term" value="F:hydrolase activity"/>
    <property type="evidence" value="ECO:0007669"/>
    <property type="project" value="UniProtKB-KW"/>
</dbReference>
<reference evidence="1 2" key="1">
    <citation type="submission" date="2019-12" db="EMBL/GenBank/DDBJ databases">
        <authorList>
            <person name="Alioto T."/>
            <person name="Alioto T."/>
            <person name="Gomez Garrido J."/>
        </authorList>
    </citation>
    <scope>NUCLEOTIDE SEQUENCE [LARGE SCALE GENOMIC DNA]</scope>
</reference>
<comment type="caution">
    <text evidence="1">The sequence shown here is derived from an EMBL/GenBank/DDBJ whole genome shotgun (WGS) entry which is preliminary data.</text>
</comment>
<sequence length="105" mass="11979">MLQQYGLTIVIQMLSIPLYSIPSSCHCWHSAAIKYVSTVAEDKTDIGKLQSCTHDDSCDCKTLSSLQGFPRFYAFICNVLQLMYLDNQSNFGRVIQHLQNHEYIV</sequence>